<dbReference type="OrthoDB" id="6182044at2"/>
<dbReference type="KEGG" id="boz:DBV39_17390"/>
<dbReference type="AlphaFoldDB" id="A0A2R4XN62"/>
<evidence type="ECO:0000313" key="2">
    <source>
        <dbReference type="Proteomes" id="UP000244571"/>
    </source>
</evidence>
<name>A0A2R4XN62_9BURK</name>
<dbReference type="RefSeq" id="WP_108622628.1">
    <property type="nucleotide sequence ID" value="NZ_CP028901.1"/>
</dbReference>
<dbReference type="EMBL" id="CP028901">
    <property type="protein sequence ID" value="AWB35218.1"/>
    <property type="molecule type" value="Genomic_DNA"/>
</dbReference>
<reference evidence="1 2" key="1">
    <citation type="submission" date="2018-04" db="EMBL/GenBank/DDBJ databases">
        <title>Bordetella sp. HZ20 isolated from seawater.</title>
        <authorList>
            <person name="Sun C."/>
        </authorList>
    </citation>
    <scope>NUCLEOTIDE SEQUENCE [LARGE SCALE GENOMIC DNA]</scope>
    <source>
        <strain evidence="1 2">HZ20</strain>
    </source>
</reference>
<protein>
    <submittedName>
        <fullName evidence="1">Ribonucleotide reductase subunit alpha</fullName>
    </submittedName>
</protein>
<sequence length="133" mass="15008">MIDQFDDLLKLANEQALKQHLFLVYTIAELPEDSTEEQRREFEQGHGGALVPAASVDKRASDIKSFADLEHEARQFIPQWDILFVTAMDVMPGHELDEAQIATLMERVVEQIKSGQIGHFVSFDRQGNAVALN</sequence>
<keyword evidence="2" id="KW-1185">Reference proteome</keyword>
<evidence type="ECO:0000313" key="1">
    <source>
        <dbReference type="EMBL" id="AWB35218.1"/>
    </source>
</evidence>
<dbReference type="Proteomes" id="UP000244571">
    <property type="component" value="Chromosome"/>
</dbReference>
<accession>A0A2R4XN62</accession>
<organism evidence="1 2">
    <name type="scientific">Orrella marina</name>
    <dbReference type="NCBI Taxonomy" id="2163011"/>
    <lineage>
        <taxon>Bacteria</taxon>
        <taxon>Pseudomonadati</taxon>
        <taxon>Pseudomonadota</taxon>
        <taxon>Betaproteobacteria</taxon>
        <taxon>Burkholderiales</taxon>
        <taxon>Alcaligenaceae</taxon>
        <taxon>Orrella</taxon>
    </lineage>
</organism>
<gene>
    <name evidence="1" type="ORF">DBV39_17390</name>
</gene>
<proteinExistence type="predicted"/>